<proteinExistence type="predicted"/>
<dbReference type="InterPro" id="IPR027417">
    <property type="entry name" value="P-loop_NTPase"/>
</dbReference>
<dbReference type="EMBL" id="FOIL01000001">
    <property type="protein sequence ID" value="SES87467.1"/>
    <property type="molecule type" value="Genomic_DNA"/>
</dbReference>
<dbReference type="RefSeq" id="WP_074647614.1">
    <property type="nucleotide sequence ID" value="NZ_FOIL01000001.1"/>
</dbReference>
<evidence type="ECO:0000313" key="1">
    <source>
        <dbReference type="EMBL" id="SES87467.1"/>
    </source>
</evidence>
<keyword evidence="2" id="KW-1185">Reference proteome</keyword>
<dbReference type="OrthoDB" id="1550566at2"/>
<dbReference type="AlphaFoldDB" id="A0A1I0A0K3"/>
<name>A0A1I0A0K3_9FIRM</name>
<accession>A0A1I0A0K3</accession>
<reference evidence="1 2" key="1">
    <citation type="submission" date="2016-10" db="EMBL/GenBank/DDBJ databases">
        <authorList>
            <person name="de Groot N.N."/>
        </authorList>
    </citation>
    <scope>NUCLEOTIDE SEQUENCE [LARGE SCALE GENOMIC DNA]</scope>
    <source>
        <strain evidence="1 2">KH1P1</strain>
    </source>
</reference>
<dbReference type="SUPFAM" id="SSF52540">
    <property type="entry name" value="P-loop containing nucleoside triphosphate hydrolases"/>
    <property type="match status" value="1"/>
</dbReference>
<organism evidence="1 2">
    <name type="scientific">[Clostridium] aminophilum</name>
    <dbReference type="NCBI Taxonomy" id="1526"/>
    <lineage>
        <taxon>Bacteria</taxon>
        <taxon>Bacillati</taxon>
        <taxon>Bacillota</taxon>
        <taxon>Clostridia</taxon>
        <taxon>Lachnospirales</taxon>
        <taxon>Lachnospiraceae</taxon>
    </lineage>
</organism>
<sequence>MKMTDPFTRTPGVAGKAYIDSGVADEIIQAFCDENSSKYVYKITGLRGSGKSVEYSRVLRTLKEKDGWLVYPLSSSGDGIRTLISKLSMEEFIDSKKSSLTVKSSTSLEGKVIVASGKQAVDITKALSDNEDYYSQEATLVKMIETANKKNYKVLIGIDDISKTPAMVELLSLVSSMVLEGLKVYLIVTGLSQNIEAFSTEKNLSFFKRADSLEIKSLNKYDIVFMYQKLLGVSDKEAKILEEITEGYAYAYQVLGSLYFRKQENDTVEDLMPDFERILFRDSYDLIWKSITEREKELIRCIYRSKTGKTSDIKELMTNKANYSVVRERLINKHIVDGGTRGYLTIRLPRFDRYIELWGDE</sequence>
<gene>
    <name evidence="1" type="ORF">SAMN04487771_100132</name>
</gene>
<protein>
    <submittedName>
        <fullName evidence="1">Uncharacterized protein</fullName>
    </submittedName>
</protein>
<evidence type="ECO:0000313" key="2">
    <source>
        <dbReference type="Proteomes" id="UP000199820"/>
    </source>
</evidence>
<dbReference type="Proteomes" id="UP000199820">
    <property type="component" value="Unassembled WGS sequence"/>
</dbReference>